<dbReference type="KEGG" id="tro:trd_A0391"/>
<feature type="transmembrane region" description="Helical" evidence="1">
    <location>
        <begin position="180"/>
        <end position="207"/>
    </location>
</feature>
<keyword evidence="3" id="KW-1185">Reference proteome</keyword>
<geneLocation type="plasmid" evidence="3">
    <name>Tros</name>
</geneLocation>
<keyword evidence="1" id="KW-0472">Membrane</keyword>
<dbReference type="AlphaFoldDB" id="B9L3M7"/>
<dbReference type="Proteomes" id="UP000000447">
    <property type="component" value="Plasmid unnamed"/>
</dbReference>
<evidence type="ECO:0000256" key="1">
    <source>
        <dbReference type="SAM" id="Phobius"/>
    </source>
</evidence>
<dbReference type="eggNOG" id="COG1196">
    <property type="taxonomic scope" value="Bacteria"/>
</dbReference>
<keyword evidence="1" id="KW-1133">Transmembrane helix</keyword>
<keyword evidence="2" id="KW-0614">Plasmid</keyword>
<evidence type="ECO:0000313" key="2">
    <source>
        <dbReference type="EMBL" id="ACM06695.1"/>
    </source>
</evidence>
<proteinExistence type="predicted"/>
<accession>B9L3M7</accession>
<organism evidence="2 3">
    <name type="scientific">Thermomicrobium roseum (strain ATCC 27502 / DSM 5159 / P-2)</name>
    <dbReference type="NCBI Taxonomy" id="309801"/>
    <lineage>
        <taxon>Bacteria</taxon>
        <taxon>Pseudomonadati</taxon>
        <taxon>Thermomicrobiota</taxon>
        <taxon>Thermomicrobia</taxon>
        <taxon>Thermomicrobiales</taxon>
        <taxon>Thermomicrobiaceae</taxon>
        <taxon>Thermomicrobium</taxon>
    </lineage>
</organism>
<gene>
    <name evidence="2" type="ordered locus">trd_A0391</name>
</gene>
<dbReference type="RefSeq" id="WP_012642682.1">
    <property type="nucleotide sequence ID" value="NC_011961.1"/>
</dbReference>
<dbReference type="EMBL" id="CP001276">
    <property type="protein sequence ID" value="ACM06695.1"/>
    <property type="molecule type" value="Genomic_DNA"/>
</dbReference>
<sequence>MSESPDSFLKLRRLEQQLASAQQAANTVESIVGEFTELGDRLAQVVSLYEHSLTLLQQHEQQFSSLLAEAREKLATLERDGAQVLAHAERTVSRLEREHEERWRMAHALVEELVTRIQGLEQNWQELVRHYGESLSSIRADVAQLREYLTMLEGRVGQLEAVNERLAARLERTERGLRRALLMAAGAGIGIGAIGLAIGCLVMVALFGSAAAR</sequence>
<dbReference type="HOGENOM" id="CLU_1293842_0_0_0"/>
<keyword evidence="1" id="KW-0812">Transmembrane</keyword>
<name>B9L3M7_THERP</name>
<reference evidence="2 3" key="1">
    <citation type="journal article" date="2009" name="PLoS ONE">
        <title>Complete genome sequence of the aerobic CO-oxidizing thermophile Thermomicrobium roseum.</title>
        <authorList>
            <person name="Wu D."/>
            <person name="Raymond J."/>
            <person name="Wu M."/>
            <person name="Chatterji S."/>
            <person name="Ren Q."/>
            <person name="Graham J.E."/>
            <person name="Bryant D.A."/>
            <person name="Robb F."/>
            <person name="Colman A."/>
            <person name="Tallon L.J."/>
            <person name="Badger J.H."/>
            <person name="Madupu R."/>
            <person name="Ward N.L."/>
            <person name="Eisen J.A."/>
        </authorList>
    </citation>
    <scope>NUCLEOTIDE SEQUENCE [LARGE SCALE GENOMIC DNA]</scope>
    <source>
        <strain evidence="3">ATCC 27502 / DSM 5159 / P-2</strain>
        <plasmid evidence="2">unnamed</plasmid>
    </source>
</reference>
<evidence type="ECO:0000313" key="3">
    <source>
        <dbReference type="Proteomes" id="UP000000447"/>
    </source>
</evidence>
<protein>
    <submittedName>
        <fullName evidence="2">Uncharacterized protein</fullName>
    </submittedName>
</protein>